<dbReference type="InterPro" id="IPR006195">
    <property type="entry name" value="aa-tRNA-synth_II"/>
</dbReference>
<dbReference type="InterPro" id="IPR036621">
    <property type="entry name" value="Anticodon-bd_dom_sf"/>
</dbReference>
<comment type="catalytic activity">
    <reaction evidence="12 13">
        <text>tRNA(Thr) + L-threonine + ATP = L-threonyl-tRNA(Thr) + AMP + diphosphate + H(+)</text>
        <dbReference type="Rhea" id="RHEA:24624"/>
        <dbReference type="Rhea" id="RHEA-COMP:9670"/>
        <dbReference type="Rhea" id="RHEA-COMP:9704"/>
        <dbReference type="ChEBI" id="CHEBI:15378"/>
        <dbReference type="ChEBI" id="CHEBI:30616"/>
        <dbReference type="ChEBI" id="CHEBI:33019"/>
        <dbReference type="ChEBI" id="CHEBI:57926"/>
        <dbReference type="ChEBI" id="CHEBI:78442"/>
        <dbReference type="ChEBI" id="CHEBI:78534"/>
        <dbReference type="ChEBI" id="CHEBI:456215"/>
        <dbReference type="EC" id="6.1.1.3"/>
    </reaction>
</comment>
<dbReference type="Pfam" id="PF03129">
    <property type="entry name" value="HGTP_anticodon"/>
    <property type="match status" value="1"/>
</dbReference>
<dbReference type="InterPro" id="IPR047246">
    <property type="entry name" value="ThrRS_anticodon"/>
</dbReference>
<sequence length="582" mass="68019">MKIQVDKKLNHTCSHLLGAAVELLYPQVKLGFGPATQEGFYYDFEFAEGISDSEIAKIERLMKKLASRNLITVQISEDEYDFTDKPYKKELYDELKERGETITFYALQDPLNKEIVFKDLCAGGHVESTKKIKNFKLLSLAGAYWRGNSDNIQLTRIYGTAWETKEELDNYLAILQDRKERDHRKIGKDLKIFSMHQLTGQGLPIWLEDGMYIHNEIRNLVLKMDRKYGFTEVLTPHFGNEELYKISGHLAHYKDDMFAPIVVEKERLIPRPMTCPHHNICFGLEKRSYRDLPIRYSEQSQLYRYEKSGALTGLERVRGMLLTEGHLYVREDQIFDEIVRMYNQISETLKIFNIQISYISLSLRDPKDTQKYFNDENMWIKSEKMLKDALDSMNVQYQEMPGEAAFYGPKMDVQIHTALGHEVTVATIQLDFLQPMKFDLKYTDSTGNEARPVMIHRGLIGTYERFVAILLEQTKGVLPFWLAPKQITIIPVNLNDNLEYAKEIYEGLWSHNFRVKLDDRDERLNKKIREAQISKSKYQIILGENESKTKTISYRKYGETDTHTVSLDDFVMMLNKLRANYE</sequence>
<keyword evidence="8 13" id="KW-0067">ATP-binding</keyword>
<evidence type="ECO:0000256" key="3">
    <source>
        <dbReference type="ARBA" id="ARBA00022555"/>
    </source>
</evidence>
<evidence type="ECO:0000259" key="14">
    <source>
        <dbReference type="PROSITE" id="PS50862"/>
    </source>
</evidence>
<dbReference type="GO" id="GO:0000049">
    <property type="term" value="F:tRNA binding"/>
    <property type="evidence" value="ECO:0007669"/>
    <property type="project" value="UniProtKB-KW"/>
</dbReference>
<dbReference type="PRINTS" id="PR01047">
    <property type="entry name" value="TRNASYNTHTHR"/>
</dbReference>
<dbReference type="PANTHER" id="PTHR11451:SF56">
    <property type="entry name" value="THREONINE--TRNA LIGASE 1"/>
    <property type="match status" value="1"/>
</dbReference>
<reference evidence="15" key="2">
    <citation type="journal article" date="2014" name="Genome Announc.">
        <title>Complete Genome Sequence of Mycoplasma californicum Strain HAZ160_1 from Bovine Mastitic Milk in Japan.</title>
        <authorList>
            <person name="Hata E."/>
            <person name="Murakami K."/>
        </authorList>
    </citation>
    <scope>NUCLEOTIDE SEQUENCE</scope>
    <source>
        <strain evidence="15">HAZ160_1</strain>
    </source>
</reference>
<dbReference type="KEGG" id="mcm:MCAL160_0595"/>
<accession>A0AAT9F889</accession>
<evidence type="ECO:0000256" key="8">
    <source>
        <dbReference type="ARBA" id="ARBA00022840"/>
    </source>
</evidence>
<feature type="binding site" evidence="13">
    <location>
        <position position="326"/>
    </location>
    <ligand>
        <name>Zn(2+)</name>
        <dbReference type="ChEBI" id="CHEBI:29105"/>
        <note>catalytic</note>
    </ligand>
</feature>
<dbReference type="FunFam" id="3.30.930.10:FF:000002">
    <property type="entry name" value="Threonine--tRNA ligase"/>
    <property type="match status" value="1"/>
</dbReference>
<dbReference type="CDD" id="cd00860">
    <property type="entry name" value="ThrRS_anticodon"/>
    <property type="match status" value="1"/>
</dbReference>
<reference evidence="15" key="4">
    <citation type="submission" date="2024-06" db="EMBL/GenBank/DDBJ databases">
        <authorList>
            <consortium name="Mycoplasma californicum genome sequencing consortium"/>
            <person name="Hata E."/>
            <person name="Tanaka K."/>
            <person name="Tamamura Y."/>
        </authorList>
    </citation>
    <scope>NUCLEOTIDE SEQUENCE</scope>
    <source>
        <strain evidence="15">HAZ160_1</strain>
    </source>
</reference>
<keyword evidence="6 13" id="KW-0547">Nucleotide-binding</keyword>
<dbReference type="GO" id="GO:0005737">
    <property type="term" value="C:cytoplasm"/>
    <property type="evidence" value="ECO:0007669"/>
    <property type="project" value="UniProtKB-SubCell"/>
</dbReference>
<evidence type="ECO:0000256" key="5">
    <source>
        <dbReference type="ARBA" id="ARBA00022723"/>
    </source>
</evidence>
<evidence type="ECO:0000256" key="9">
    <source>
        <dbReference type="ARBA" id="ARBA00022884"/>
    </source>
</evidence>
<dbReference type="Gene3D" id="3.40.50.800">
    <property type="entry name" value="Anticodon-binding domain"/>
    <property type="match status" value="1"/>
</dbReference>
<comment type="subunit">
    <text evidence="13">Homodimer.</text>
</comment>
<dbReference type="InterPro" id="IPR012947">
    <property type="entry name" value="tRNA_SAD"/>
</dbReference>
<gene>
    <name evidence="13 15" type="primary">thrS</name>
    <name evidence="15" type="ORF">MCAL160_0595</name>
</gene>
<name>A0AAT9F889_9BACT</name>
<evidence type="ECO:0000256" key="10">
    <source>
        <dbReference type="ARBA" id="ARBA00022917"/>
    </source>
</evidence>
<dbReference type="InterPro" id="IPR004154">
    <property type="entry name" value="Anticodon-bd"/>
</dbReference>
<dbReference type="SMART" id="SM00863">
    <property type="entry name" value="tRNA_SAD"/>
    <property type="match status" value="1"/>
</dbReference>
<dbReference type="RefSeq" id="WP_041103133.1">
    <property type="nucleotide sequence ID" value="NZ_AP013353.1"/>
</dbReference>
<dbReference type="InterPro" id="IPR002320">
    <property type="entry name" value="Thr-tRNA-ligase_IIa"/>
</dbReference>
<dbReference type="InterPro" id="IPR018163">
    <property type="entry name" value="Thr/Ala-tRNA-synth_IIc_edit"/>
</dbReference>
<feature type="domain" description="Aminoacyl-transfer RNA synthetases class-II family profile" evidence="14">
    <location>
        <begin position="209"/>
        <end position="479"/>
    </location>
</feature>
<dbReference type="CDD" id="cd00771">
    <property type="entry name" value="ThrRS_core"/>
    <property type="match status" value="1"/>
</dbReference>
<evidence type="ECO:0000256" key="7">
    <source>
        <dbReference type="ARBA" id="ARBA00022833"/>
    </source>
</evidence>
<keyword evidence="9 13" id="KW-0694">RNA-binding</keyword>
<dbReference type="AlphaFoldDB" id="A0AAT9F889"/>
<keyword evidence="2 13" id="KW-0963">Cytoplasm</keyword>
<evidence type="ECO:0000256" key="2">
    <source>
        <dbReference type="ARBA" id="ARBA00022490"/>
    </source>
</evidence>
<dbReference type="Gene3D" id="3.30.54.20">
    <property type="match status" value="1"/>
</dbReference>
<feature type="binding site" evidence="13">
    <location>
        <position position="456"/>
    </location>
    <ligand>
        <name>Zn(2+)</name>
        <dbReference type="ChEBI" id="CHEBI:29105"/>
        <note>catalytic</note>
    </ligand>
</feature>
<keyword evidence="7 13" id="KW-0862">Zinc</keyword>
<comment type="cofactor">
    <cofactor evidence="13">
        <name>Zn(2+)</name>
        <dbReference type="ChEBI" id="CHEBI:29105"/>
    </cofactor>
    <text evidence="13">Binds 1 zinc ion per subunit.</text>
</comment>
<keyword evidence="3 13" id="KW-0820">tRNA-binding</keyword>
<evidence type="ECO:0000256" key="1">
    <source>
        <dbReference type="ARBA" id="ARBA00008226"/>
    </source>
</evidence>
<dbReference type="Pfam" id="PF07973">
    <property type="entry name" value="tRNA_SAD"/>
    <property type="match status" value="1"/>
</dbReference>
<comment type="caution">
    <text evidence="13">Lacks conserved residue(s) required for the propagation of feature annotation.</text>
</comment>
<evidence type="ECO:0000256" key="13">
    <source>
        <dbReference type="HAMAP-Rule" id="MF_00184"/>
    </source>
</evidence>
<dbReference type="InterPro" id="IPR045864">
    <property type="entry name" value="aa-tRNA-synth_II/BPL/LPL"/>
</dbReference>
<evidence type="ECO:0000256" key="12">
    <source>
        <dbReference type="ARBA" id="ARBA00049515"/>
    </source>
</evidence>
<dbReference type="GO" id="GO:0046872">
    <property type="term" value="F:metal ion binding"/>
    <property type="evidence" value="ECO:0007669"/>
    <property type="project" value="UniProtKB-KW"/>
</dbReference>
<evidence type="ECO:0000256" key="6">
    <source>
        <dbReference type="ARBA" id="ARBA00022741"/>
    </source>
</evidence>
<proteinExistence type="inferred from homology"/>
<dbReference type="EC" id="6.1.1.3" evidence="13"/>
<keyword evidence="10 13" id="KW-0648">Protein biosynthesis</keyword>
<evidence type="ECO:0000313" key="15">
    <source>
        <dbReference type="EMBL" id="BAP01104.1"/>
    </source>
</evidence>
<comment type="subcellular location">
    <subcellularLocation>
        <location evidence="13">Cytoplasm</location>
    </subcellularLocation>
</comment>
<keyword evidence="4 13" id="KW-0436">Ligase</keyword>
<reference evidence="15" key="3">
    <citation type="journal article" date="2019" name="Vet. Microbiol.">
        <title>Mutations associated with change of susceptibility to lincosamides and/or macrolides in field and laboratory-derived Mycoplasma californicum strains in Japan, and development of a rapid detection method for these mutations.</title>
        <authorList>
            <person name="Hata E."/>
            <person name="Nagai K."/>
            <person name="Murakami K."/>
        </authorList>
    </citation>
    <scope>NUCLEOTIDE SEQUENCE</scope>
    <source>
        <strain evidence="15">HAZ160_1</strain>
    </source>
</reference>
<dbReference type="Gene3D" id="3.30.930.10">
    <property type="entry name" value="Bira Bifunctional Protein, Domain 2"/>
    <property type="match status" value="1"/>
</dbReference>
<protein>
    <recommendedName>
        <fullName evidence="13">Threonine--tRNA ligase</fullName>
        <ecNumber evidence="13">6.1.1.3</ecNumber>
    </recommendedName>
    <alternativeName>
        <fullName evidence="13">Threonyl-tRNA synthetase</fullName>
        <shortName evidence="13">ThrRS</shortName>
    </alternativeName>
</protein>
<evidence type="ECO:0000256" key="4">
    <source>
        <dbReference type="ARBA" id="ARBA00022598"/>
    </source>
</evidence>
<dbReference type="Pfam" id="PF00587">
    <property type="entry name" value="tRNA-synt_2b"/>
    <property type="match status" value="1"/>
</dbReference>
<dbReference type="GO" id="GO:0006435">
    <property type="term" value="P:threonyl-tRNA aminoacylation"/>
    <property type="evidence" value="ECO:0007669"/>
    <property type="project" value="UniProtKB-UniRule"/>
</dbReference>
<feature type="binding site" evidence="13">
    <location>
        <position position="275"/>
    </location>
    <ligand>
        <name>Zn(2+)</name>
        <dbReference type="ChEBI" id="CHEBI:29105"/>
        <note>catalytic</note>
    </ligand>
</feature>
<dbReference type="HAMAP" id="MF_00184">
    <property type="entry name" value="Thr_tRNA_synth"/>
    <property type="match status" value="1"/>
</dbReference>
<dbReference type="Gene3D" id="3.30.980.10">
    <property type="entry name" value="Threonyl-trna Synthetase, Chain A, domain 2"/>
    <property type="match status" value="1"/>
</dbReference>
<dbReference type="SUPFAM" id="SSF55186">
    <property type="entry name" value="ThrRS/AlaRS common domain"/>
    <property type="match status" value="1"/>
</dbReference>
<dbReference type="FunFam" id="3.40.50.800:FF:000001">
    <property type="entry name" value="Threonine--tRNA ligase"/>
    <property type="match status" value="1"/>
</dbReference>
<reference evidence="15" key="1">
    <citation type="journal article" date="2014" name="Appl. Environ. Microbiol.">
        <title>Molecular Epidemiology of Cases of Mycoplasma californicum Infection in Japan.</title>
        <authorList>
            <person name="Hata E."/>
            <person name="Suzuki K."/>
            <person name="Hanyu H."/>
            <person name="Itoh M."/>
            <person name="Higuchi H."/>
            <person name="Kobayashi H."/>
        </authorList>
    </citation>
    <scope>NUCLEOTIDE SEQUENCE</scope>
    <source>
        <strain evidence="15">HAZ160_1</strain>
    </source>
</reference>
<dbReference type="InterPro" id="IPR002314">
    <property type="entry name" value="aa-tRNA-synt_IIb"/>
</dbReference>
<dbReference type="EMBL" id="AP013353">
    <property type="protein sequence ID" value="BAP01104.1"/>
    <property type="molecule type" value="Genomic_DNA"/>
</dbReference>
<dbReference type="GO" id="GO:0004829">
    <property type="term" value="F:threonine-tRNA ligase activity"/>
    <property type="evidence" value="ECO:0007669"/>
    <property type="project" value="UniProtKB-UniRule"/>
</dbReference>
<dbReference type="SUPFAM" id="SSF52954">
    <property type="entry name" value="Class II aaRS ABD-related"/>
    <property type="match status" value="1"/>
</dbReference>
<comment type="similarity">
    <text evidence="1 13">Belongs to the class-II aminoacyl-tRNA synthetase family.</text>
</comment>
<dbReference type="SUPFAM" id="SSF55681">
    <property type="entry name" value="Class II aaRS and biotin synthetases"/>
    <property type="match status" value="1"/>
</dbReference>
<dbReference type="PANTHER" id="PTHR11451">
    <property type="entry name" value="THREONINE-TRNA LIGASE"/>
    <property type="match status" value="1"/>
</dbReference>
<dbReference type="InterPro" id="IPR033728">
    <property type="entry name" value="ThrRS_core"/>
</dbReference>
<dbReference type="PROSITE" id="PS50862">
    <property type="entry name" value="AA_TRNA_LIGASE_II"/>
    <property type="match status" value="1"/>
</dbReference>
<dbReference type="GO" id="GO:0005524">
    <property type="term" value="F:ATP binding"/>
    <property type="evidence" value="ECO:0007669"/>
    <property type="project" value="UniProtKB-UniRule"/>
</dbReference>
<evidence type="ECO:0000256" key="11">
    <source>
        <dbReference type="ARBA" id="ARBA00023146"/>
    </source>
</evidence>
<organism evidence="15">
    <name type="scientific">Mycoplasmopsis californica HAZ160_1</name>
    <dbReference type="NCBI Taxonomy" id="1397850"/>
    <lineage>
        <taxon>Bacteria</taxon>
        <taxon>Bacillati</taxon>
        <taxon>Mycoplasmatota</taxon>
        <taxon>Mycoplasmoidales</taxon>
        <taxon>Metamycoplasmataceae</taxon>
        <taxon>Mycoplasmopsis</taxon>
    </lineage>
</organism>
<keyword evidence="11 13" id="KW-0030">Aminoacyl-tRNA synthetase</keyword>
<dbReference type="NCBIfam" id="TIGR00418">
    <property type="entry name" value="thrS"/>
    <property type="match status" value="1"/>
</dbReference>
<keyword evidence="5 13" id="KW-0479">Metal-binding</keyword>